<dbReference type="InterPro" id="IPR051784">
    <property type="entry name" value="Nod_factor_ABC_transporter"/>
</dbReference>
<keyword evidence="9" id="KW-1185">Reference proteome</keyword>
<sequence length="224" mass="23568">MQTVMFGAQSTAVGMAEDLRNGLIERFRSLVMARSAVLAGRVLADALLNMFGILLMLGVGYLVGFRLHTDLAALVAATGVLLFGFAISWVNALLGMVAKSAEAAAAASLPLTVLLAFPSSAFLLTGNMPGPLRAYADHQPLSATVNAIRPLLLGGPTASHAVAAIIWCAVTQRSITRSQLVPRKRDGRMQAEENTVAATSGLQTPRRTGARRGRRCCSRAPRAG</sequence>
<dbReference type="PANTHER" id="PTHR43229:SF2">
    <property type="entry name" value="NODULATION PROTEIN J"/>
    <property type="match status" value="1"/>
</dbReference>
<protein>
    <submittedName>
        <fullName evidence="8">ABC transporter permease</fullName>
    </submittedName>
</protein>
<feature type="compositionally biased region" description="Basic residues" evidence="5">
    <location>
        <begin position="208"/>
        <end position="217"/>
    </location>
</feature>
<dbReference type="InterPro" id="IPR013525">
    <property type="entry name" value="ABC2_TM"/>
</dbReference>
<comment type="caution">
    <text evidence="8">The sequence shown here is derived from an EMBL/GenBank/DDBJ whole genome shotgun (WGS) entry which is preliminary data.</text>
</comment>
<feature type="region of interest" description="Disordered" evidence="5">
    <location>
        <begin position="184"/>
        <end position="224"/>
    </location>
</feature>
<keyword evidence="3 6" id="KW-1133">Transmembrane helix</keyword>
<accession>A0A6P2BT13</accession>
<evidence type="ECO:0000313" key="8">
    <source>
        <dbReference type="EMBL" id="TVZ02018.1"/>
    </source>
</evidence>
<feature type="compositionally biased region" description="Polar residues" evidence="5">
    <location>
        <begin position="192"/>
        <end position="203"/>
    </location>
</feature>
<dbReference type="Proteomes" id="UP000460272">
    <property type="component" value="Unassembled WGS sequence"/>
</dbReference>
<organism evidence="8 9">
    <name type="scientific">Trebonia kvetii</name>
    <dbReference type="NCBI Taxonomy" id="2480626"/>
    <lineage>
        <taxon>Bacteria</taxon>
        <taxon>Bacillati</taxon>
        <taxon>Actinomycetota</taxon>
        <taxon>Actinomycetes</taxon>
        <taxon>Streptosporangiales</taxon>
        <taxon>Treboniaceae</taxon>
        <taxon>Trebonia</taxon>
    </lineage>
</organism>
<dbReference type="EMBL" id="RPFW01000006">
    <property type="protein sequence ID" value="TVZ02018.1"/>
    <property type="molecule type" value="Genomic_DNA"/>
</dbReference>
<dbReference type="PANTHER" id="PTHR43229">
    <property type="entry name" value="NODULATION PROTEIN J"/>
    <property type="match status" value="1"/>
</dbReference>
<dbReference type="GO" id="GO:0140359">
    <property type="term" value="F:ABC-type transporter activity"/>
    <property type="evidence" value="ECO:0007669"/>
    <property type="project" value="InterPro"/>
</dbReference>
<evidence type="ECO:0000313" key="9">
    <source>
        <dbReference type="Proteomes" id="UP000460272"/>
    </source>
</evidence>
<reference evidence="8 9" key="1">
    <citation type="submission" date="2018-11" db="EMBL/GenBank/DDBJ databases">
        <title>Trebonia kvetii gen.nov., sp.nov., a novel acidophilic actinobacterium, and proposal of the new actinobacterial family Treboniaceae fam. nov.</title>
        <authorList>
            <person name="Rapoport D."/>
            <person name="Sagova-Mareckova M."/>
            <person name="Sedlacek I."/>
            <person name="Provaznik J."/>
            <person name="Kralova S."/>
            <person name="Pavlinic D."/>
            <person name="Benes V."/>
            <person name="Kopecky J."/>
        </authorList>
    </citation>
    <scope>NUCLEOTIDE SEQUENCE [LARGE SCALE GENOMIC DNA]</scope>
    <source>
        <strain evidence="8 9">15Tr583</strain>
    </source>
</reference>
<feature type="domain" description="ABC-2 type transporter transmembrane" evidence="7">
    <location>
        <begin position="4"/>
        <end position="170"/>
    </location>
</feature>
<feature type="transmembrane region" description="Helical" evidence="6">
    <location>
        <begin position="71"/>
        <end position="94"/>
    </location>
</feature>
<evidence type="ECO:0000256" key="1">
    <source>
        <dbReference type="ARBA" id="ARBA00004141"/>
    </source>
</evidence>
<dbReference type="AlphaFoldDB" id="A0A6P2BT13"/>
<dbReference type="RefSeq" id="WP_145859026.1">
    <property type="nucleotide sequence ID" value="NZ_RPFW01000006.1"/>
</dbReference>
<feature type="transmembrane region" description="Helical" evidence="6">
    <location>
        <begin position="42"/>
        <end position="65"/>
    </location>
</feature>
<proteinExistence type="predicted"/>
<keyword evidence="2 6" id="KW-0812">Transmembrane</keyword>
<dbReference type="OrthoDB" id="670210at2"/>
<evidence type="ECO:0000256" key="6">
    <source>
        <dbReference type="SAM" id="Phobius"/>
    </source>
</evidence>
<gene>
    <name evidence="8" type="ORF">EAS64_31860</name>
</gene>
<evidence type="ECO:0000256" key="3">
    <source>
        <dbReference type="ARBA" id="ARBA00022989"/>
    </source>
</evidence>
<dbReference type="Pfam" id="PF12698">
    <property type="entry name" value="ABC2_membrane_3"/>
    <property type="match status" value="1"/>
</dbReference>
<dbReference type="GO" id="GO:0016020">
    <property type="term" value="C:membrane"/>
    <property type="evidence" value="ECO:0007669"/>
    <property type="project" value="UniProtKB-SubCell"/>
</dbReference>
<name>A0A6P2BT13_9ACTN</name>
<keyword evidence="4 6" id="KW-0472">Membrane</keyword>
<evidence type="ECO:0000256" key="5">
    <source>
        <dbReference type="SAM" id="MobiDB-lite"/>
    </source>
</evidence>
<feature type="transmembrane region" description="Helical" evidence="6">
    <location>
        <begin position="106"/>
        <end position="127"/>
    </location>
</feature>
<evidence type="ECO:0000256" key="4">
    <source>
        <dbReference type="ARBA" id="ARBA00023136"/>
    </source>
</evidence>
<evidence type="ECO:0000256" key="2">
    <source>
        <dbReference type="ARBA" id="ARBA00022692"/>
    </source>
</evidence>
<comment type="subcellular location">
    <subcellularLocation>
        <location evidence="1">Membrane</location>
        <topology evidence="1">Multi-pass membrane protein</topology>
    </subcellularLocation>
</comment>
<evidence type="ECO:0000259" key="7">
    <source>
        <dbReference type="Pfam" id="PF12698"/>
    </source>
</evidence>